<feature type="transmembrane region" description="Helical" evidence="7">
    <location>
        <begin position="52"/>
        <end position="72"/>
    </location>
</feature>
<comment type="caution">
    <text evidence="10">The sequence shown here is derived from an EMBL/GenBank/DDBJ whole genome shotgun (WGS) entry which is preliminary data.</text>
</comment>
<feature type="transmembrane region" description="Helical" evidence="7">
    <location>
        <begin position="84"/>
        <end position="103"/>
    </location>
</feature>
<evidence type="ECO:0000256" key="5">
    <source>
        <dbReference type="ARBA" id="ARBA00023136"/>
    </source>
</evidence>
<feature type="domain" description="Citrate transporter-like" evidence="8">
    <location>
        <begin position="332"/>
        <end position="494"/>
    </location>
</feature>
<dbReference type="EMBL" id="JAAMPA010000001">
    <property type="protein sequence ID" value="NIH67276.1"/>
    <property type="molecule type" value="Genomic_DNA"/>
</dbReference>
<dbReference type="AlphaFoldDB" id="A0A846LHZ3"/>
<dbReference type="Proteomes" id="UP000552836">
    <property type="component" value="Unassembled WGS sequence"/>
</dbReference>
<evidence type="ECO:0000256" key="6">
    <source>
        <dbReference type="SAM" id="MobiDB-lite"/>
    </source>
</evidence>
<feature type="transmembrane region" description="Helical" evidence="7">
    <location>
        <begin position="357"/>
        <end position="375"/>
    </location>
</feature>
<evidence type="ECO:0000313" key="10">
    <source>
        <dbReference type="EMBL" id="NIH67276.1"/>
    </source>
</evidence>
<dbReference type="GO" id="GO:0055085">
    <property type="term" value="P:transmembrane transport"/>
    <property type="evidence" value="ECO:0007669"/>
    <property type="project" value="InterPro"/>
</dbReference>
<feature type="transmembrane region" description="Helical" evidence="7">
    <location>
        <begin position="395"/>
        <end position="422"/>
    </location>
</feature>
<dbReference type="InterPro" id="IPR030676">
    <property type="entry name" value="CitT-rel"/>
</dbReference>
<feature type="transmembrane region" description="Helical" evidence="7">
    <location>
        <begin position="333"/>
        <end position="350"/>
    </location>
</feature>
<evidence type="ECO:0000256" key="4">
    <source>
        <dbReference type="ARBA" id="ARBA00022989"/>
    </source>
</evidence>
<evidence type="ECO:0000256" key="1">
    <source>
        <dbReference type="ARBA" id="ARBA00004141"/>
    </source>
</evidence>
<evidence type="ECO:0000256" key="2">
    <source>
        <dbReference type="ARBA" id="ARBA00022448"/>
    </source>
</evidence>
<dbReference type="PANTHER" id="PTHR42826">
    <property type="entry name" value="DICARBOXYLATE TRANSPORTER 2.1, CHLOROPLASTIC"/>
    <property type="match status" value="1"/>
</dbReference>
<keyword evidence="3 7" id="KW-0812">Transmembrane</keyword>
<keyword evidence="2" id="KW-0813">Transport</keyword>
<feature type="transmembrane region" description="Helical" evidence="7">
    <location>
        <begin position="179"/>
        <end position="200"/>
    </location>
</feature>
<comment type="subcellular location">
    <subcellularLocation>
        <location evidence="1">Membrane</location>
        <topology evidence="1">Multi-pass membrane protein</topology>
    </subcellularLocation>
</comment>
<evidence type="ECO:0000256" key="7">
    <source>
        <dbReference type="SAM" id="Phobius"/>
    </source>
</evidence>
<dbReference type="GO" id="GO:0016020">
    <property type="term" value="C:membrane"/>
    <property type="evidence" value="ECO:0007669"/>
    <property type="project" value="UniProtKB-SubCell"/>
</dbReference>
<dbReference type="InterPro" id="IPR009827">
    <property type="entry name" value="MatC_N"/>
</dbReference>
<keyword evidence="4 7" id="KW-1133">Transmembrane helix</keyword>
<evidence type="ECO:0000256" key="3">
    <source>
        <dbReference type="ARBA" id="ARBA00022692"/>
    </source>
</evidence>
<proteinExistence type="predicted"/>
<name>A0A846LHZ3_9ACTN</name>
<accession>A0A846LHZ3</accession>
<reference evidence="10 11" key="1">
    <citation type="submission" date="2020-02" db="EMBL/GenBank/DDBJ databases">
        <title>Sequencing the genomes of 1000 actinobacteria strains.</title>
        <authorList>
            <person name="Klenk H.-P."/>
        </authorList>
    </citation>
    <scope>NUCLEOTIDE SEQUENCE [LARGE SCALE GENOMIC DNA]</scope>
    <source>
        <strain evidence="10 11">DSM 45201</strain>
    </source>
</reference>
<dbReference type="Pfam" id="PF03600">
    <property type="entry name" value="CitMHS"/>
    <property type="match status" value="1"/>
</dbReference>
<dbReference type="RefSeq" id="WP_166754720.1">
    <property type="nucleotide sequence ID" value="NZ_BAABJU010000001.1"/>
</dbReference>
<dbReference type="Pfam" id="PF07158">
    <property type="entry name" value="MatC_N"/>
    <property type="match status" value="1"/>
</dbReference>
<keyword evidence="5 7" id="KW-0472">Membrane</keyword>
<evidence type="ECO:0000259" key="8">
    <source>
        <dbReference type="Pfam" id="PF03600"/>
    </source>
</evidence>
<evidence type="ECO:0000259" key="9">
    <source>
        <dbReference type="Pfam" id="PF07158"/>
    </source>
</evidence>
<organism evidence="10 11">
    <name type="scientific">Modestobacter marinus</name>
    <dbReference type="NCBI Taxonomy" id="477641"/>
    <lineage>
        <taxon>Bacteria</taxon>
        <taxon>Bacillati</taxon>
        <taxon>Actinomycetota</taxon>
        <taxon>Actinomycetes</taxon>
        <taxon>Geodermatophilales</taxon>
        <taxon>Geodermatophilaceae</taxon>
        <taxon>Modestobacter</taxon>
    </lineage>
</organism>
<sequence>MSVQLVLISILLVVFLIATVLPVHMGALALVAAFIAGYFIYGTDGDPTYDDAVFGFFPGSLFVVLVGVTYLFAIAKNNGTVDWLVHAAVTASGGRLAAIPWAMFTVTGVLTAIGGVVPAVVAIIAPVGMSFARRYQINPVLMGLFIINGATAGGFSPLSIFGVITNTVVADNGLEGSPLFLWGASIVINILLSIAVFFLFGGRKLLGGGRVDITDRRDDDFVAATVAGDATEDTGEDIPGGGASASRAAVGSTGTGGAALSGGQLAEPRHGQPGHHHPTAGERADQRSLQTTALATEDHGAVTTLDRDRTLTLIGLVILVVGSLLPLDLDIGLMAITVGVILSVIAPRGAKGAVGQIAWPTVLLICGIVTFVGLMQDQDVPGWLGDNVAQMGLPLIAALLICYIGAVVSAFASTTGILGALIPLAVPFLQGDNAIGAIGLITALAMSSSIVDSSPFSTSGALVVANATEAERERTFKNLTVWGFSMVALIPPVTWLVLIVPGWL</sequence>
<evidence type="ECO:0000313" key="11">
    <source>
        <dbReference type="Proteomes" id="UP000552836"/>
    </source>
</evidence>
<feature type="transmembrane region" description="Helical" evidence="7">
    <location>
        <begin position="109"/>
        <end position="128"/>
    </location>
</feature>
<feature type="domain" description="Dicarboxylate carrier MatC N-terminal" evidence="9">
    <location>
        <begin position="1"/>
        <end position="154"/>
    </location>
</feature>
<feature type="region of interest" description="Disordered" evidence="6">
    <location>
        <begin position="231"/>
        <end position="287"/>
    </location>
</feature>
<feature type="transmembrane region" description="Helical" evidence="7">
    <location>
        <begin position="140"/>
        <end position="164"/>
    </location>
</feature>
<feature type="transmembrane region" description="Helical" evidence="7">
    <location>
        <begin position="310"/>
        <end position="327"/>
    </location>
</feature>
<feature type="transmembrane region" description="Helical" evidence="7">
    <location>
        <begin position="7"/>
        <end position="40"/>
    </location>
</feature>
<protein>
    <submittedName>
        <fullName evidence="10">Di/tricarboxylate transporter</fullName>
    </submittedName>
</protein>
<feature type="transmembrane region" description="Helical" evidence="7">
    <location>
        <begin position="481"/>
        <end position="503"/>
    </location>
</feature>
<dbReference type="InterPro" id="IPR004680">
    <property type="entry name" value="Cit_transptr-like_dom"/>
</dbReference>
<gene>
    <name evidence="10" type="ORF">FB380_001722</name>
</gene>